<accession>A0A1G7HUA4</accession>
<dbReference type="InterPro" id="IPR046739">
    <property type="entry name" value="DUF6789"/>
</dbReference>
<dbReference type="Proteomes" id="UP000182114">
    <property type="component" value="Unassembled WGS sequence"/>
</dbReference>
<keyword evidence="1" id="KW-0812">Transmembrane</keyword>
<dbReference type="RefSeq" id="WP_074538571.1">
    <property type="nucleotide sequence ID" value="NZ_FNBD01000006.1"/>
</dbReference>
<dbReference type="AlphaFoldDB" id="A0A1G7HUA4"/>
<feature type="transmembrane region" description="Helical" evidence="1">
    <location>
        <begin position="79"/>
        <end position="98"/>
    </location>
</feature>
<evidence type="ECO:0000313" key="2">
    <source>
        <dbReference type="EMBL" id="SDF03995.1"/>
    </source>
</evidence>
<evidence type="ECO:0000256" key="1">
    <source>
        <dbReference type="SAM" id="Phobius"/>
    </source>
</evidence>
<feature type="transmembrane region" description="Helical" evidence="1">
    <location>
        <begin position="118"/>
        <end position="137"/>
    </location>
</feature>
<feature type="transmembrane region" description="Helical" evidence="1">
    <location>
        <begin position="7"/>
        <end position="26"/>
    </location>
</feature>
<dbReference type="EMBL" id="FNBD01000006">
    <property type="protein sequence ID" value="SDF03995.1"/>
    <property type="molecule type" value="Genomic_DNA"/>
</dbReference>
<keyword evidence="3" id="KW-1185">Reference proteome</keyword>
<organism evidence="2 3">
    <name type="scientific">Cellulophaga baltica</name>
    <dbReference type="NCBI Taxonomy" id="76594"/>
    <lineage>
        <taxon>Bacteria</taxon>
        <taxon>Pseudomonadati</taxon>
        <taxon>Bacteroidota</taxon>
        <taxon>Flavobacteriia</taxon>
        <taxon>Flavobacteriales</taxon>
        <taxon>Flavobacteriaceae</taxon>
        <taxon>Cellulophaga</taxon>
    </lineage>
</organism>
<evidence type="ECO:0000313" key="3">
    <source>
        <dbReference type="Proteomes" id="UP000182114"/>
    </source>
</evidence>
<dbReference type="Pfam" id="PF20587">
    <property type="entry name" value="DUF6789"/>
    <property type="match status" value="1"/>
</dbReference>
<gene>
    <name evidence="2" type="ORF">SAMN04487992_106274</name>
</gene>
<feature type="transmembrane region" description="Helical" evidence="1">
    <location>
        <begin position="46"/>
        <end position="67"/>
    </location>
</feature>
<protein>
    <recommendedName>
        <fullName evidence="4">4 TMS phage holin, superfamily IV</fullName>
    </recommendedName>
</protein>
<reference evidence="3" key="1">
    <citation type="submission" date="2016-10" db="EMBL/GenBank/DDBJ databases">
        <authorList>
            <person name="Varghese N."/>
            <person name="Submissions S."/>
        </authorList>
    </citation>
    <scope>NUCLEOTIDE SEQUENCE [LARGE SCALE GENOMIC DNA]</scope>
    <source>
        <strain evidence="3">DSM 24729</strain>
    </source>
</reference>
<name>A0A1G7HUA4_9FLAO</name>
<keyword evidence="1" id="KW-0472">Membrane</keyword>
<evidence type="ECO:0008006" key="4">
    <source>
        <dbReference type="Google" id="ProtNLM"/>
    </source>
</evidence>
<keyword evidence="1" id="KW-1133">Transmembrane helix</keyword>
<sequence>MNHQFTKYVLAGILGTVLMTIIMIMAPNIGMPEMAPWKLLAGAMSVSITIGWILHFIMGITFALLYGYVFAPNISITNIWLKGIAFGIVALVLAQIGIKVMGMLFEMPPMDGSMPMRLVAMTIGHIVFGMVTARVIGK</sequence>
<proteinExistence type="predicted"/>